<feature type="transmembrane region" description="Helical" evidence="1">
    <location>
        <begin position="134"/>
        <end position="152"/>
    </location>
</feature>
<keyword evidence="1" id="KW-0812">Transmembrane</keyword>
<keyword evidence="1" id="KW-0472">Membrane</keyword>
<dbReference type="GeneID" id="110778936"/>
<evidence type="ECO:0000313" key="2">
    <source>
        <dbReference type="Proteomes" id="UP000813463"/>
    </source>
</evidence>
<gene>
    <name evidence="3" type="primary">LOC110778936</name>
</gene>
<keyword evidence="1" id="KW-1133">Transmembrane helix</keyword>
<evidence type="ECO:0000256" key="1">
    <source>
        <dbReference type="SAM" id="Phobius"/>
    </source>
</evidence>
<organism evidence="2 3">
    <name type="scientific">Spinacia oleracea</name>
    <name type="common">Spinach</name>
    <dbReference type="NCBI Taxonomy" id="3562"/>
    <lineage>
        <taxon>Eukaryota</taxon>
        <taxon>Viridiplantae</taxon>
        <taxon>Streptophyta</taxon>
        <taxon>Embryophyta</taxon>
        <taxon>Tracheophyta</taxon>
        <taxon>Spermatophyta</taxon>
        <taxon>Magnoliopsida</taxon>
        <taxon>eudicotyledons</taxon>
        <taxon>Gunneridae</taxon>
        <taxon>Pentapetalae</taxon>
        <taxon>Caryophyllales</taxon>
        <taxon>Chenopodiaceae</taxon>
        <taxon>Chenopodioideae</taxon>
        <taxon>Anserineae</taxon>
        <taxon>Spinacia</taxon>
    </lineage>
</organism>
<sequence>MSLVEITWGVLAILSPLIFVCIGPLAVAFCSSTRDAPFQEGDLSSIIVGTILLAVVQMCTSGWVVCNWHKTILKGGLHFRRFILILRVSSWLAFFTTIKGMTATTICVDNNDFILYNQFCIFIKRSLFFVNANPLFWSIMCIFINFVSFISIG</sequence>
<feature type="transmembrane region" description="Helical" evidence="1">
    <location>
        <begin position="6"/>
        <end position="31"/>
    </location>
</feature>
<dbReference type="Proteomes" id="UP000813463">
    <property type="component" value="Chromosome 5"/>
</dbReference>
<name>A0A9R0JLY9_SPIOL</name>
<dbReference type="AlphaFoldDB" id="A0A9R0JLY9"/>
<evidence type="ECO:0000313" key="3">
    <source>
        <dbReference type="RefSeq" id="XP_021839160.1"/>
    </source>
</evidence>
<reference evidence="3" key="2">
    <citation type="submission" date="2025-08" db="UniProtKB">
        <authorList>
            <consortium name="RefSeq"/>
        </authorList>
    </citation>
    <scope>IDENTIFICATION</scope>
    <source>
        <tissue evidence="3">Leaf</tissue>
    </source>
</reference>
<reference evidence="2" key="1">
    <citation type="journal article" date="2021" name="Nat. Commun.">
        <title>Genomic analyses provide insights into spinach domestication and the genetic basis of agronomic traits.</title>
        <authorList>
            <person name="Cai X."/>
            <person name="Sun X."/>
            <person name="Xu C."/>
            <person name="Sun H."/>
            <person name="Wang X."/>
            <person name="Ge C."/>
            <person name="Zhang Z."/>
            <person name="Wang Q."/>
            <person name="Fei Z."/>
            <person name="Jiao C."/>
            <person name="Wang Q."/>
        </authorList>
    </citation>
    <scope>NUCLEOTIDE SEQUENCE [LARGE SCALE GENOMIC DNA]</scope>
    <source>
        <strain evidence="2">cv. Varoflay</strain>
    </source>
</reference>
<dbReference type="RefSeq" id="XP_021839160.1">
    <property type="nucleotide sequence ID" value="XM_021983468.2"/>
</dbReference>
<proteinExistence type="predicted"/>
<feature type="transmembrane region" description="Helical" evidence="1">
    <location>
        <begin position="43"/>
        <end position="65"/>
    </location>
</feature>
<protein>
    <submittedName>
        <fullName evidence="3">Uncharacterized protein isoform X1</fullName>
    </submittedName>
</protein>
<keyword evidence="2" id="KW-1185">Reference proteome</keyword>
<dbReference type="KEGG" id="soe:110778936"/>
<accession>A0A9R0JLY9</accession>